<organism evidence="1 2">
    <name type="scientific">Oryza rufipogon</name>
    <name type="common">Brownbeard rice</name>
    <name type="synonym">Asian wild rice</name>
    <dbReference type="NCBI Taxonomy" id="4529"/>
    <lineage>
        <taxon>Eukaryota</taxon>
        <taxon>Viridiplantae</taxon>
        <taxon>Streptophyta</taxon>
        <taxon>Embryophyta</taxon>
        <taxon>Tracheophyta</taxon>
        <taxon>Spermatophyta</taxon>
        <taxon>Magnoliopsida</taxon>
        <taxon>Liliopsida</taxon>
        <taxon>Poales</taxon>
        <taxon>Poaceae</taxon>
        <taxon>BOP clade</taxon>
        <taxon>Oryzoideae</taxon>
        <taxon>Oryzeae</taxon>
        <taxon>Oryzinae</taxon>
        <taxon>Oryza</taxon>
    </lineage>
</organism>
<dbReference type="EnsemblPlants" id="ORUFI04G10600.1">
    <property type="protein sequence ID" value="ORUFI04G10600.1"/>
    <property type="gene ID" value="ORUFI04G10600"/>
</dbReference>
<dbReference type="Gramene" id="ORUFI04G10600.1">
    <property type="protein sequence ID" value="ORUFI04G10600.1"/>
    <property type="gene ID" value="ORUFI04G10600"/>
</dbReference>
<reference evidence="2" key="1">
    <citation type="submission" date="2013-06" db="EMBL/GenBank/DDBJ databases">
        <authorList>
            <person name="Zhao Q."/>
        </authorList>
    </citation>
    <scope>NUCLEOTIDE SEQUENCE</scope>
    <source>
        <strain evidence="2">cv. W1943</strain>
    </source>
</reference>
<keyword evidence="2" id="KW-1185">Reference proteome</keyword>
<evidence type="ECO:0000313" key="1">
    <source>
        <dbReference type="EnsemblPlants" id="ORUFI04G10600.1"/>
    </source>
</evidence>
<protein>
    <submittedName>
        <fullName evidence="1">Uncharacterized protein</fullName>
    </submittedName>
</protein>
<accession>A0A0E0P7Z6</accession>
<dbReference type="AlphaFoldDB" id="A0A0E0P7Z6"/>
<reference evidence="1" key="2">
    <citation type="submission" date="2015-06" db="UniProtKB">
        <authorList>
            <consortium name="EnsemblPlants"/>
        </authorList>
    </citation>
    <scope>IDENTIFICATION</scope>
</reference>
<dbReference type="Proteomes" id="UP000008022">
    <property type="component" value="Unassembled WGS sequence"/>
</dbReference>
<proteinExistence type="predicted"/>
<sequence>MASSTQALGISLALTIPLPAQESVLPPPTPNTLVCVTPALPTLMSGALSIPNVKMDMSIVLDIKFLNYTK</sequence>
<name>A0A0E0P7Z6_ORYRU</name>
<evidence type="ECO:0000313" key="2">
    <source>
        <dbReference type="Proteomes" id="UP000008022"/>
    </source>
</evidence>
<dbReference type="HOGENOM" id="CLU_2762264_0_0_1"/>